<proteinExistence type="predicted"/>
<protein>
    <submittedName>
        <fullName evidence="1">Uncharacterized protein</fullName>
    </submittedName>
</protein>
<accession>A0A5J4TQJ5</accession>
<reference evidence="1 2" key="1">
    <citation type="submission" date="2019-03" db="EMBL/GenBank/DDBJ databases">
        <title>Single cell metagenomics reveals metabolic interactions within the superorganism composed of flagellate Streblomastix strix and complex community of Bacteroidetes bacteria on its surface.</title>
        <authorList>
            <person name="Treitli S.C."/>
            <person name="Kolisko M."/>
            <person name="Husnik F."/>
            <person name="Keeling P."/>
            <person name="Hampl V."/>
        </authorList>
    </citation>
    <scope>NUCLEOTIDE SEQUENCE [LARGE SCALE GENOMIC DNA]</scope>
    <source>
        <strain evidence="1">ST1C</strain>
    </source>
</reference>
<dbReference type="Proteomes" id="UP000324800">
    <property type="component" value="Unassembled WGS sequence"/>
</dbReference>
<evidence type="ECO:0000313" key="2">
    <source>
        <dbReference type="Proteomes" id="UP000324800"/>
    </source>
</evidence>
<name>A0A5J4TQJ5_9EUKA</name>
<dbReference type="EMBL" id="SNRW01027984">
    <property type="protein sequence ID" value="KAA6359701.1"/>
    <property type="molecule type" value="Genomic_DNA"/>
</dbReference>
<gene>
    <name evidence="1" type="ORF">EZS28_044772</name>
</gene>
<feature type="non-terminal residue" evidence="1">
    <location>
        <position position="358"/>
    </location>
</feature>
<dbReference type="AlphaFoldDB" id="A0A5J4TQJ5"/>
<evidence type="ECO:0000313" key="1">
    <source>
        <dbReference type="EMBL" id="KAA6359701.1"/>
    </source>
</evidence>
<sequence length="358" mass="38917">MIEHQLYLMNFIMKKVGGGFMLITMVMIDNKLAEYARLAAENTFTEIQNFQKGARYAPPAQFKHTLKEEAPIVTANDIQEFKEEVPNRVSNPAPVYPSGDYDFVTKKYVDDLGATYLPLAGGKVTGNIIQDKNVKSAYSVGAQYINSSLATGTLKITVPSCTGYAPIYTWVNTEFIVEGNYVGDVRFGDNGSTETYILIGTPTSTWRYPQVTVNVIQIGGSNPAYPLDKNHPIPIITDETGITNIVNSPRHGLISGDVNLRKIENYAGPNVPAPPAVVLHSQTSQASRSTSGAQSGVSIKKKLGFVSDIKNCSALALVVEQTSKQVVPEFFNCTTRTFCTVSLSTPFKTILVISVSPG</sequence>
<organism evidence="1 2">
    <name type="scientific">Streblomastix strix</name>
    <dbReference type="NCBI Taxonomy" id="222440"/>
    <lineage>
        <taxon>Eukaryota</taxon>
        <taxon>Metamonada</taxon>
        <taxon>Preaxostyla</taxon>
        <taxon>Oxymonadida</taxon>
        <taxon>Streblomastigidae</taxon>
        <taxon>Streblomastix</taxon>
    </lineage>
</organism>
<comment type="caution">
    <text evidence="1">The sequence shown here is derived from an EMBL/GenBank/DDBJ whole genome shotgun (WGS) entry which is preliminary data.</text>
</comment>